<reference evidence="2" key="1">
    <citation type="journal article" date="2015" name="Nature">
        <title>Complex archaea that bridge the gap between prokaryotes and eukaryotes.</title>
        <authorList>
            <person name="Spang A."/>
            <person name="Saw J.H."/>
            <person name="Jorgensen S.L."/>
            <person name="Zaremba-Niedzwiedzka K."/>
            <person name="Martijn J."/>
            <person name="Lind A.E."/>
            <person name="van Eijk R."/>
            <person name="Schleper C."/>
            <person name="Guy L."/>
            <person name="Ettema T.J."/>
        </authorList>
    </citation>
    <scope>NUCLEOTIDE SEQUENCE</scope>
</reference>
<dbReference type="EMBL" id="LAZR01027908">
    <property type="protein sequence ID" value="KKL64230.1"/>
    <property type="molecule type" value="Genomic_DNA"/>
</dbReference>
<evidence type="ECO:0000313" key="2">
    <source>
        <dbReference type="EMBL" id="KKL64230.1"/>
    </source>
</evidence>
<gene>
    <name evidence="2" type="ORF">LCGC14_2167110</name>
</gene>
<accession>A0A0F9G3S5</accession>
<feature type="region of interest" description="Disordered" evidence="1">
    <location>
        <begin position="380"/>
        <end position="406"/>
    </location>
</feature>
<organism evidence="2">
    <name type="scientific">marine sediment metagenome</name>
    <dbReference type="NCBI Taxonomy" id="412755"/>
    <lineage>
        <taxon>unclassified sequences</taxon>
        <taxon>metagenomes</taxon>
        <taxon>ecological metagenomes</taxon>
    </lineage>
</organism>
<sequence length="406" mass="44568">VKIKGKDAELIDFFDEEKNSVIIDGEFVKKPLEHGLDHPPIFIGSVGSMPTISTKSFASTLKHRGDSVWAASRNLYAPFNKVTSRTMDLYERSLVGSIIHKSKRGDKQIPGDPYKTYQEIKISSDDEEEIIPFPAPQVPTETAILHSIINTDIQTSTLPYPLAYGGTKQAMSGAALSVLADATRSVFNPRTGLQGQFYTWLCEELLLQYKQNGVKTTLRGYDHKEKFFTVKIKPKQIDPTWYVSVSVTPRMPRDKEAEIMMSLAATGSKGQGDIPLISKRTAREDIMKIRDPDSEESKILEEMGMVLPPIMATQIAAALQKAGKNDLAQDVLMLLNPPQQGQQGQQAPQQPQLPPELLAAAVEALSMNPQTKPIAQAIMKVMGQQGTGQPSPASPPQGAQPPVPRV</sequence>
<evidence type="ECO:0000256" key="1">
    <source>
        <dbReference type="SAM" id="MobiDB-lite"/>
    </source>
</evidence>
<dbReference type="AlphaFoldDB" id="A0A0F9G3S5"/>
<comment type="caution">
    <text evidence="2">The sequence shown here is derived from an EMBL/GenBank/DDBJ whole genome shotgun (WGS) entry which is preliminary data.</text>
</comment>
<proteinExistence type="predicted"/>
<feature type="non-terminal residue" evidence="2">
    <location>
        <position position="1"/>
    </location>
</feature>
<protein>
    <submittedName>
        <fullName evidence="2">Uncharacterized protein</fullName>
    </submittedName>
</protein>
<name>A0A0F9G3S5_9ZZZZ</name>
<feature type="compositionally biased region" description="Pro residues" evidence="1">
    <location>
        <begin position="392"/>
        <end position="406"/>
    </location>
</feature>